<comment type="caution">
    <text evidence="2">The sequence shown here is derived from an EMBL/GenBank/DDBJ whole genome shotgun (WGS) entry which is preliminary data.</text>
</comment>
<keyword evidence="1" id="KW-0732">Signal</keyword>
<feature type="chain" id="PRO_5007157049" description="Organic solvent tolerance-like N-terminal domain-containing protein" evidence="1">
    <location>
        <begin position="32"/>
        <end position="197"/>
    </location>
</feature>
<name>A0A117UWZ1_9SPHN</name>
<dbReference type="STRING" id="1117702.AQZ52_03785"/>
<evidence type="ECO:0008006" key="4">
    <source>
        <dbReference type="Google" id="ProtNLM"/>
    </source>
</evidence>
<dbReference type="AlphaFoldDB" id="A0A117UWZ1"/>
<sequence>MILCQSAIGGARMFFVLGILAAAASSANVPADDALANITAGHLLCSNPDATTRTCTTIDTYSLAADGTITDAGELMISETPLISLTTTAIVHIENGAICGTMREADLLNGKVRLNGELLPTDRNAAVVAKLVEKYGSMFGRQACETVSLIDGKLLKFGQIERVDIKLPGKPVKWVAAGDGYKVGPRAPASESQAARQ</sequence>
<accession>A0A117UWZ1</accession>
<gene>
    <name evidence="2" type="ORF">AQZ52_03785</name>
</gene>
<evidence type="ECO:0000313" key="2">
    <source>
        <dbReference type="EMBL" id="KUR72391.1"/>
    </source>
</evidence>
<protein>
    <recommendedName>
        <fullName evidence="4">Organic solvent tolerance-like N-terminal domain-containing protein</fullName>
    </recommendedName>
</protein>
<feature type="signal peptide" evidence="1">
    <location>
        <begin position="1"/>
        <end position="31"/>
    </location>
</feature>
<evidence type="ECO:0000313" key="3">
    <source>
        <dbReference type="Proteomes" id="UP000058012"/>
    </source>
</evidence>
<dbReference type="EMBL" id="LLZS01000003">
    <property type="protein sequence ID" value="KUR72391.1"/>
    <property type="molecule type" value="Genomic_DNA"/>
</dbReference>
<evidence type="ECO:0000256" key="1">
    <source>
        <dbReference type="SAM" id="SignalP"/>
    </source>
</evidence>
<reference evidence="2 3" key="1">
    <citation type="submission" date="2015-10" db="EMBL/GenBank/DDBJ databases">
        <title>Draft genome sequence of Novosphingobium fuchskuhlense DSM 25065 isolated from a surface water sample of the southwest basin of Lake Grosse Fuchskuhle.</title>
        <authorList>
            <person name="Ruckert C."/>
            <person name="Winkler A."/>
            <person name="Glaeser J."/>
            <person name="Grossart H.-P."/>
            <person name="Kalinowski J."/>
            <person name="Glaeser S."/>
        </authorList>
    </citation>
    <scope>NUCLEOTIDE SEQUENCE [LARGE SCALE GENOMIC DNA]</scope>
    <source>
        <strain evidence="2 3">FNE08-7</strain>
    </source>
</reference>
<organism evidence="2 3">
    <name type="scientific">Novosphingobium fuchskuhlense</name>
    <dbReference type="NCBI Taxonomy" id="1117702"/>
    <lineage>
        <taxon>Bacteria</taxon>
        <taxon>Pseudomonadati</taxon>
        <taxon>Pseudomonadota</taxon>
        <taxon>Alphaproteobacteria</taxon>
        <taxon>Sphingomonadales</taxon>
        <taxon>Sphingomonadaceae</taxon>
        <taxon>Novosphingobium</taxon>
    </lineage>
</organism>
<proteinExistence type="predicted"/>
<dbReference type="Proteomes" id="UP000058012">
    <property type="component" value="Unassembled WGS sequence"/>
</dbReference>
<keyword evidence="3" id="KW-1185">Reference proteome</keyword>